<dbReference type="InterPro" id="IPR003593">
    <property type="entry name" value="AAA+_ATPase"/>
</dbReference>
<dbReference type="InterPro" id="IPR003439">
    <property type="entry name" value="ABC_transporter-like_ATP-bd"/>
</dbReference>
<dbReference type="InterPro" id="IPR017871">
    <property type="entry name" value="ABC_transporter-like_CS"/>
</dbReference>
<name>A0A846RTD2_9MICC</name>
<evidence type="ECO:0000256" key="3">
    <source>
        <dbReference type="ARBA" id="ARBA00022741"/>
    </source>
</evidence>
<evidence type="ECO:0000313" key="6">
    <source>
        <dbReference type="EMBL" id="NJC22326.1"/>
    </source>
</evidence>
<dbReference type="AlphaFoldDB" id="A0A846RTD2"/>
<dbReference type="SUPFAM" id="SSF52540">
    <property type="entry name" value="P-loop containing nucleoside triphosphate hydrolases"/>
    <property type="match status" value="1"/>
</dbReference>
<comment type="similarity">
    <text evidence="1">Belongs to the ABC transporter superfamily.</text>
</comment>
<reference evidence="6 7" key="1">
    <citation type="submission" date="2020-03" db="EMBL/GenBank/DDBJ databases">
        <title>Sequencing the genomes of 1000 actinobacteria strains.</title>
        <authorList>
            <person name="Klenk H.-P."/>
        </authorList>
    </citation>
    <scope>NUCLEOTIDE SEQUENCE [LARGE SCALE GENOMIC DNA]</scope>
    <source>
        <strain evidence="6 7">DSM 16403</strain>
    </source>
</reference>
<protein>
    <submittedName>
        <fullName evidence="6">Biotin transport system ATP-binding protein</fullName>
        <ecNumber evidence="6">3.6.3.-</ecNumber>
    </submittedName>
</protein>
<keyword evidence="6" id="KW-0378">Hydrolase</keyword>
<dbReference type="InterPro" id="IPR050095">
    <property type="entry name" value="ECF_ABC_transporter_ATP-bd"/>
</dbReference>
<dbReference type="Gene3D" id="3.40.50.300">
    <property type="entry name" value="P-loop containing nucleotide triphosphate hydrolases"/>
    <property type="match status" value="1"/>
</dbReference>
<comment type="caution">
    <text evidence="6">The sequence shown here is derived from an EMBL/GenBank/DDBJ whole genome shotgun (WGS) entry which is preliminary data.</text>
</comment>
<evidence type="ECO:0000256" key="1">
    <source>
        <dbReference type="ARBA" id="ARBA00005417"/>
    </source>
</evidence>
<dbReference type="PANTHER" id="PTHR43553">
    <property type="entry name" value="HEAVY METAL TRANSPORTER"/>
    <property type="match status" value="1"/>
</dbReference>
<evidence type="ECO:0000313" key="7">
    <source>
        <dbReference type="Proteomes" id="UP000547458"/>
    </source>
</evidence>
<evidence type="ECO:0000256" key="4">
    <source>
        <dbReference type="ARBA" id="ARBA00022840"/>
    </source>
</evidence>
<dbReference type="GO" id="GO:0043190">
    <property type="term" value="C:ATP-binding cassette (ABC) transporter complex"/>
    <property type="evidence" value="ECO:0007669"/>
    <property type="project" value="TreeGrafter"/>
</dbReference>
<sequence>MIEFDDATVQADEPALRTILHPLQLALTERRISVIGANGSGKSTLLKLINGLVLPSAGRVRVDGLDTGRRGSAVRARVGFMFTDPLSQLIMPTGREDIELSLRRRHRQPAERRAAAEEVLGRFNLGHLADQSVYDLSGGERQLLGLATVLACDPSVLVADEPTTLLDLRNEDRVRQLFRQLDQQVIFTTHSLDFALDADRTLVVDAGRIVYDGAPSDAVAAYRELSLSSSAADGRQ</sequence>
<evidence type="ECO:0000259" key="5">
    <source>
        <dbReference type="PROSITE" id="PS50893"/>
    </source>
</evidence>
<organism evidence="6 7">
    <name type="scientific">Arthrobacter pigmenti</name>
    <dbReference type="NCBI Taxonomy" id="271432"/>
    <lineage>
        <taxon>Bacteria</taxon>
        <taxon>Bacillati</taxon>
        <taxon>Actinomycetota</taxon>
        <taxon>Actinomycetes</taxon>
        <taxon>Micrococcales</taxon>
        <taxon>Micrococcaceae</taxon>
        <taxon>Arthrobacter</taxon>
    </lineage>
</organism>
<dbReference type="GO" id="GO:0016887">
    <property type="term" value="F:ATP hydrolysis activity"/>
    <property type="evidence" value="ECO:0007669"/>
    <property type="project" value="InterPro"/>
</dbReference>
<keyword evidence="2" id="KW-0813">Transport</keyword>
<dbReference type="PROSITE" id="PS50893">
    <property type="entry name" value="ABC_TRANSPORTER_2"/>
    <property type="match status" value="1"/>
</dbReference>
<dbReference type="GO" id="GO:0005524">
    <property type="term" value="F:ATP binding"/>
    <property type="evidence" value="ECO:0007669"/>
    <property type="project" value="UniProtKB-KW"/>
</dbReference>
<feature type="domain" description="ABC transporter" evidence="5">
    <location>
        <begin position="2"/>
        <end position="231"/>
    </location>
</feature>
<dbReference type="GO" id="GO:0042626">
    <property type="term" value="F:ATPase-coupled transmembrane transporter activity"/>
    <property type="evidence" value="ECO:0007669"/>
    <property type="project" value="TreeGrafter"/>
</dbReference>
<keyword evidence="7" id="KW-1185">Reference proteome</keyword>
<dbReference type="Proteomes" id="UP000547458">
    <property type="component" value="Unassembled WGS sequence"/>
</dbReference>
<dbReference type="RefSeq" id="WP_167992860.1">
    <property type="nucleotide sequence ID" value="NZ_JAATJL010000001.1"/>
</dbReference>
<keyword evidence="3" id="KW-0547">Nucleotide-binding</keyword>
<dbReference type="CDD" id="cd03225">
    <property type="entry name" value="ABC_cobalt_CbiO_domain1"/>
    <property type="match status" value="1"/>
</dbReference>
<dbReference type="PROSITE" id="PS00211">
    <property type="entry name" value="ABC_TRANSPORTER_1"/>
    <property type="match status" value="1"/>
</dbReference>
<dbReference type="EC" id="3.6.3.-" evidence="6"/>
<dbReference type="InterPro" id="IPR015856">
    <property type="entry name" value="ABC_transpr_CbiO/EcfA_su"/>
</dbReference>
<evidence type="ECO:0000256" key="2">
    <source>
        <dbReference type="ARBA" id="ARBA00022448"/>
    </source>
</evidence>
<gene>
    <name evidence="6" type="ORF">BJ994_001402</name>
</gene>
<accession>A0A846RTD2</accession>
<dbReference type="InterPro" id="IPR027417">
    <property type="entry name" value="P-loop_NTPase"/>
</dbReference>
<keyword evidence="4 6" id="KW-0067">ATP-binding</keyword>
<dbReference type="Pfam" id="PF00005">
    <property type="entry name" value="ABC_tran"/>
    <property type="match status" value="1"/>
</dbReference>
<dbReference type="SMART" id="SM00382">
    <property type="entry name" value="AAA"/>
    <property type="match status" value="1"/>
</dbReference>
<proteinExistence type="inferred from homology"/>
<dbReference type="EMBL" id="JAATJL010000001">
    <property type="protein sequence ID" value="NJC22326.1"/>
    <property type="molecule type" value="Genomic_DNA"/>
</dbReference>
<dbReference type="PANTHER" id="PTHR43553:SF24">
    <property type="entry name" value="ENERGY-COUPLING FACTOR TRANSPORTER ATP-BINDING PROTEIN ECFA1"/>
    <property type="match status" value="1"/>
</dbReference>